<dbReference type="AlphaFoldDB" id="A0A248LJP5"/>
<dbReference type="Proteomes" id="UP000197424">
    <property type="component" value="Chromosome"/>
</dbReference>
<evidence type="ECO:0000313" key="1">
    <source>
        <dbReference type="EMBL" id="ASJ24586.1"/>
    </source>
</evidence>
<reference evidence="2" key="1">
    <citation type="submission" date="2017-06" db="EMBL/GenBank/DDBJ databases">
        <title>Whole genome sequence of Laribacter hongkongensis LHGZ1.</title>
        <authorList>
            <person name="Chen D."/>
            <person name="Wu H."/>
            <person name="Chen J."/>
        </authorList>
    </citation>
    <scope>NUCLEOTIDE SEQUENCE [LARGE SCALE GENOMIC DNA]</scope>
    <source>
        <strain evidence="2">LHGZ1</strain>
    </source>
</reference>
<protein>
    <submittedName>
        <fullName evidence="1">Uncharacterized protein</fullName>
    </submittedName>
</protein>
<proteinExistence type="predicted"/>
<sequence length="43" mass="4915">MPKWLILFRCIDLGQPDFDLPMTISKARYCVAICDSNNLALDL</sequence>
<evidence type="ECO:0000313" key="2">
    <source>
        <dbReference type="Proteomes" id="UP000197424"/>
    </source>
</evidence>
<name>A0A248LJP5_9NEIS</name>
<gene>
    <name evidence="1" type="ORF">LHGZ1_1755</name>
</gene>
<dbReference type="EMBL" id="CP022115">
    <property type="protein sequence ID" value="ASJ24586.1"/>
    <property type="molecule type" value="Genomic_DNA"/>
</dbReference>
<organism evidence="1 2">
    <name type="scientific">Laribacter hongkongensis</name>
    <dbReference type="NCBI Taxonomy" id="168471"/>
    <lineage>
        <taxon>Bacteria</taxon>
        <taxon>Pseudomonadati</taxon>
        <taxon>Pseudomonadota</taxon>
        <taxon>Betaproteobacteria</taxon>
        <taxon>Neisseriales</taxon>
        <taxon>Aquaspirillaceae</taxon>
        <taxon>Laribacter</taxon>
    </lineage>
</organism>
<accession>A0A248LJP5</accession>